<dbReference type="EMBL" id="JACBZS010000001">
    <property type="protein sequence ID" value="NYI72190.1"/>
    <property type="molecule type" value="Genomic_DNA"/>
</dbReference>
<name>A0A7Z0DAU2_9ACTN</name>
<dbReference type="PROSITE" id="PS50206">
    <property type="entry name" value="RHODANESE_3"/>
    <property type="match status" value="1"/>
</dbReference>
<evidence type="ECO:0000313" key="3">
    <source>
        <dbReference type="Proteomes" id="UP000527616"/>
    </source>
</evidence>
<dbReference type="GO" id="GO:0016740">
    <property type="term" value="F:transferase activity"/>
    <property type="evidence" value="ECO:0007669"/>
    <property type="project" value="UniProtKB-KW"/>
</dbReference>
<evidence type="ECO:0000259" key="1">
    <source>
        <dbReference type="PROSITE" id="PS50206"/>
    </source>
</evidence>
<keyword evidence="3" id="KW-1185">Reference proteome</keyword>
<dbReference type="RefSeq" id="WP_179445918.1">
    <property type="nucleotide sequence ID" value="NZ_JACBZS010000001.1"/>
</dbReference>
<protein>
    <submittedName>
        <fullName evidence="2">Rhodanese-related sulfurtransferase</fullName>
    </submittedName>
</protein>
<dbReference type="InterPro" id="IPR001763">
    <property type="entry name" value="Rhodanese-like_dom"/>
</dbReference>
<dbReference type="SUPFAM" id="SSF52821">
    <property type="entry name" value="Rhodanese/Cell cycle control phosphatase"/>
    <property type="match status" value="1"/>
</dbReference>
<reference evidence="2 3" key="1">
    <citation type="submission" date="2020-07" db="EMBL/GenBank/DDBJ databases">
        <title>Sequencing the genomes of 1000 actinobacteria strains.</title>
        <authorList>
            <person name="Klenk H.-P."/>
        </authorList>
    </citation>
    <scope>NUCLEOTIDE SEQUENCE [LARGE SCALE GENOMIC DNA]</scope>
    <source>
        <strain evidence="2 3">DSM 103164</strain>
    </source>
</reference>
<keyword evidence="2" id="KW-0808">Transferase</keyword>
<evidence type="ECO:0000313" key="2">
    <source>
        <dbReference type="EMBL" id="NYI72190.1"/>
    </source>
</evidence>
<feature type="domain" description="Rhodanese" evidence="1">
    <location>
        <begin position="76"/>
        <end position="136"/>
    </location>
</feature>
<dbReference type="Gene3D" id="3.40.250.10">
    <property type="entry name" value="Rhodanese-like domain"/>
    <property type="match status" value="1"/>
</dbReference>
<dbReference type="InterPro" id="IPR036873">
    <property type="entry name" value="Rhodanese-like_dom_sf"/>
</dbReference>
<dbReference type="Proteomes" id="UP000527616">
    <property type="component" value="Unassembled WGS sequence"/>
</dbReference>
<dbReference type="SMART" id="SM00450">
    <property type="entry name" value="RHOD"/>
    <property type="match status" value="1"/>
</dbReference>
<comment type="caution">
    <text evidence="2">The sequence shown here is derived from an EMBL/GenBank/DDBJ whole genome shotgun (WGS) entry which is preliminary data.</text>
</comment>
<dbReference type="AlphaFoldDB" id="A0A7Z0DAU2"/>
<sequence>MTTSPVTQGETVRQTSLFSGARFLPGGPGAPTERISARRAYQEALHGYGLLVDLRPVWLRELAGEPSPRLQALAADPSDLPWLARALAGSRPILFCAQGNASVRVAGALARLGVADVADVIGGYAAWRAAGLPLRG</sequence>
<proteinExistence type="predicted"/>
<gene>
    <name evidence="2" type="ORF">GGQ54_002750</name>
</gene>
<accession>A0A7Z0DAU2</accession>
<organism evidence="2 3">
    <name type="scientific">Naumannella cuiyingiana</name>
    <dbReference type="NCBI Taxonomy" id="1347891"/>
    <lineage>
        <taxon>Bacteria</taxon>
        <taxon>Bacillati</taxon>
        <taxon>Actinomycetota</taxon>
        <taxon>Actinomycetes</taxon>
        <taxon>Propionibacteriales</taxon>
        <taxon>Propionibacteriaceae</taxon>
        <taxon>Naumannella</taxon>
    </lineage>
</organism>